<dbReference type="InterPro" id="IPR018742">
    <property type="entry name" value="DUF2290"/>
</dbReference>
<proteinExistence type="predicted"/>
<dbReference type="Proteomes" id="UP001196843">
    <property type="component" value="Unassembled WGS sequence"/>
</dbReference>
<sequence length="211" mass="23481">MLDVLFEAELVLIPNPVAVDGDVVTWKSPTPLARFVDFADYPTVRTYRRWAEAGEYSALLPDGALLQLRYTVSDGAIAAHRLAYVPCPYRVDRDMLLSEALSDVLDVHAVGSHDEVTMQSTVRFDYDPGSAADEHPAAHLTLNVASCRIACESPMTPAQFVRFIFRNFYAAQWSAHRALFDSLPDTEHDSTITDAERLSPHVAWRRASATT</sequence>
<dbReference type="Pfam" id="PF10053">
    <property type="entry name" value="DUF2290"/>
    <property type="match status" value="1"/>
</dbReference>
<evidence type="ECO:0000313" key="2">
    <source>
        <dbReference type="Proteomes" id="UP001196843"/>
    </source>
</evidence>
<name>A0ABS7HLV7_9MICO</name>
<evidence type="ECO:0000313" key="1">
    <source>
        <dbReference type="EMBL" id="MBW9093039.1"/>
    </source>
</evidence>
<keyword evidence="2" id="KW-1185">Reference proteome</keyword>
<accession>A0ABS7HLV7</accession>
<reference evidence="1 2" key="1">
    <citation type="journal article" date="2021" name="MBio">
        <title>Poor Competitiveness of Bradyrhizobium in Pigeon Pea Root Colonization in Indian Soils.</title>
        <authorList>
            <person name="Chalasani D."/>
            <person name="Basu A."/>
            <person name="Pullabhotla S.V.S.R.N."/>
            <person name="Jorrin B."/>
            <person name="Neal A.L."/>
            <person name="Poole P.S."/>
            <person name="Podile A.R."/>
            <person name="Tkacz A."/>
        </authorList>
    </citation>
    <scope>NUCLEOTIDE SEQUENCE [LARGE SCALE GENOMIC DNA]</scope>
    <source>
        <strain evidence="1 2">HU14</strain>
    </source>
</reference>
<dbReference type="RefSeq" id="WP_220299761.1">
    <property type="nucleotide sequence ID" value="NZ_JAEUAW010000003.1"/>
</dbReference>
<organism evidence="1 2">
    <name type="scientific">Microbacterium jejuense</name>
    <dbReference type="NCBI Taxonomy" id="1263637"/>
    <lineage>
        <taxon>Bacteria</taxon>
        <taxon>Bacillati</taxon>
        <taxon>Actinomycetota</taxon>
        <taxon>Actinomycetes</taxon>
        <taxon>Micrococcales</taxon>
        <taxon>Microbacteriaceae</taxon>
        <taxon>Microbacterium</taxon>
    </lineage>
</organism>
<protein>
    <submittedName>
        <fullName evidence="1">DUF2290 domain-containing protein</fullName>
    </submittedName>
</protein>
<comment type="caution">
    <text evidence="1">The sequence shown here is derived from an EMBL/GenBank/DDBJ whole genome shotgun (WGS) entry which is preliminary data.</text>
</comment>
<gene>
    <name evidence="1" type="ORF">JNB62_05035</name>
</gene>
<dbReference type="EMBL" id="JAEUAW010000003">
    <property type="protein sequence ID" value="MBW9093039.1"/>
    <property type="molecule type" value="Genomic_DNA"/>
</dbReference>